<dbReference type="EC" id="2.1.1.355" evidence="11"/>
<keyword evidence="8 11" id="KW-0862">Zinc</keyword>
<reference evidence="16" key="1">
    <citation type="submission" date="2023-01" db="EMBL/GenBank/DDBJ databases">
        <title>Genome assembly of the deep-sea coral Lophelia pertusa.</title>
        <authorList>
            <person name="Herrera S."/>
            <person name="Cordes E."/>
        </authorList>
    </citation>
    <scope>NUCLEOTIDE SEQUENCE</scope>
    <source>
        <strain evidence="16">USNM1676648</strain>
        <tissue evidence="16">Polyp</tissue>
    </source>
</reference>
<dbReference type="SMART" id="SM00468">
    <property type="entry name" value="PreSET"/>
    <property type="match status" value="1"/>
</dbReference>
<feature type="binding site" evidence="12">
    <location>
        <position position="160"/>
    </location>
    <ligand>
        <name>Zn(2+)</name>
        <dbReference type="ChEBI" id="CHEBI:29105"/>
        <label>3</label>
    </ligand>
</feature>
<keyword evidence="7 11" id="KW-0479">Metal-binding</keyword>
<dbReference type="EMBL" id="MU827804">
    <property type="protein sequence ID" value="KAJ7326062.1"/>
    <property type="molecule type" value="Genomic_DNA"/>
</dbReference>
<dbReference type="InterPro" id="IPR046341">
    <property type="entry name" value="SET_dom_sf"/>
</dbReference>
<dbReference type="OrthoDB" id="308383at2759"/>
<dbReference type="GO" id="GO:0005694">
    <property type="term" value="C:chromosome"/>
    <property type="evidence" value="ECO:0007669"/>
    <property type="project" value="UniProtKB-SubCell"/>
</dbReference>
<evidence type="ECO:0000256" key="10">
    <source>
        <dbReference type="ARBA" id="ARBA00023242"/>
    </source>
</evidence>
<dbReference type="InterPro" id="IPR050973">
    <property type="entry name" value="H3K9_Histone-Lys_N-MTase"/>
</dbReference>
<evidence type="ECO:0000256" key="6">
    <source>
        <dbReference type="ARBA" id="ARBA00022691"/>
    </source>
</evidence>
<feature type="binding site" evidence="12">
    <location>
        <position position="154"/>
    </location>
    <ligand>
        <name>Zn(2+)</name>
        <dbReference type="ChEBI" id="CHEBI:29105"/>
        <label>2</label>
    </ligand>
</feature>
<evidence type="ECO:0000256" key="11">
    <source>
        <dbReference type="PIRNR" id="PIRNR009343"/>
    </source>
</evidence>
<organism evidence="16 17">
    <name type="scientific">Desmophyllum pertusum</name>
    <dbReference type="NCBI Taxonomy" id="174260"/>
    <lineage>
        <taxon>Eukaryota</taxon>
        <taxon>Metazoa</taxon>
        <taxon>Cnidaria</taxon>
        <taxon>Anthozoa</taxon>
        <taxon>Hexacorallia</taxon>
        <taxon>Scleractinia</taxon>
        <taxon>Caryophylliina</taxon>
        <taxon>Caryophylliidae</taxon>
        <taxon>Desmophyllum</taxon>
    </lineage>
</organism>
<dbReference type="PROSITE" id="PS50280">
    <property type="entry name" value="SET"/>
    <property type="match status" value="1"/>
</dbReference>
<feature type="binding site" evidence="12">
    <location>
        <position position="125"/>
    </location>
    <ligand>
        <name>Zn(2+)</name>
        <dbReference type="ChEBI" id="CHEBI:29105"/>
        <label>1</label>
    </ligand>
</feature>
<feature type="binding site" evidence="12">
    <location>
        <position position="338"/>
    </location>
    <ligand>
        <name>Zn(2+)</name>
        <dbReference type="ChEBI" id="CHEBI:29105"/>
        <label>4</label>
    </ligand>
</feature>
<dbReference type="Gene3D" id="2.170.270.10">
    <property type="entry name" value="SET domain"/>
    <property type="match status" value="1"/>
</dbReference>
<feature type="domain" description="SET" evidence="13">
    <location>
        <begin position="193"/>
        <end position="318"/>
    </location>
</feature>
<evidence type="ECO:0000256" key="1">
    <source>
        <dbReference type="ARBA" id="ARBA00004123"/>
    </source>
</evidence>
<comment type="caution">
    <text evidence="16">The sequence shown here is derived from an EMBL/GenBank/DDBJ whole genome shotgun (WGS) entry which is preliminary data.</text>
</comment>
<keyword evidence="6 11" id="KW-0949">S-adenosyl-L-methionine</keyword>
<feature type="binding site" evidence="12">
    <location>
        <position position="154"/>
    </location>
    <ligand>
        <name>Zn(2+)</name>
        <dbReference type="ChEBI" id="CHEBI:29105"/>
        <label>3</label>
    </ligand>
</feature>
<evidence type="ECO:0000256" key="9">
    <source>
        <dbReference type="ARBA" id="ARBA00022853"/>
    </source>
</evidence>
<proteinExistence type="inferred from homology"/>
<evidence type="ECO:0000256" key="4">
    <source>
        <dbReference type="ARBA" id="ARBA00022603"/>
    </source>
</evidence>
<sequence>MCKNFTVPCLETITSLKSRYESKYELHLKTSIRLLVVRISSIIAKLYKYKKDLHQQLDDWEAYLNEQSPNEAYIAVENVVDNEGPPQDFTYVTHNVLHKDIPSHLFDIDYLVGCSCVRICTMDTCECPQNSGGVFAYDRNGHVRVKPGTPIYECNSRCPCGLSCRNRVLQRGTHSQGPLFFSRGGPWTPQGKILVAIFRTPNGCGWGVKTMELIEKSQLVTEYIGEAITQEEAEKRGKVYDSCGQTYLFDLDFNDGECLYTLDAKKYGNISHFINHSCDPNLDVFSIWVDTLDPNFPRIAFFANRNIKQGEELTFDYQMTLDVGSGASSPRKREHIKCHCGAANCKTYLY</sequence>
<dbReference type="GO" id="GO:0008270">
    <property type="term" value="F:zinc ion binding"/>
    <property type="evidence" value="ECO:0007669"/>
    <property type="project" value="UniProtKB-UniRule"/>
</dbReference>
<dbReference type="InterPro" id="IPR001214">
    <property type="entry name" value="SET_dom"/>
</dbReference>
<dbReference type="InterPro" id="IPR011381">
    <property type="entry name" value="H3-K9_MeTrfase_SUV39H1/2-like"/>
</dbReference>
<dbReference type="InterPro" id="IPR007728">
    <property type="entry name" value="Pre-SET_dom"/>
</dbReference>
<dbReference type="SUPFAM" id="SSF82199">
    <property type="entry name" value="SET domain"/>
    <property type="match status" value="1"/>
</dbReference>
<dbReference type="Pfam" id="PF05033">
    <property type="entry name" value="Pre-SET"/>
    <property type="match status" value="1"/>
</dbReference>
<feature type="binding site" evidence="12">
    <location>
        <position position="345"/>
    </location>
    <ligand>
        <name>Zn(2+)</name>
        <dbReference type="ChEBI" id="CHEBI:29105"/>
        <label>4</label>
    </ligand>
</feature>
<feature type="binding site" evidence="12">
    <location>
        <position position="278"/>
    </location>
    <ligand>
        <name>Zn(2+)</name>
        <dbReference type="ChEBI" id="CHEBI:29105"/>
        <label>4</label>
    </ligand>
</feature>
<dbReference type="Pfam" id="PF00856">
    <property type="entry name" value="SET"/>
    <property type="match status" value="1"/>
</dbReference>
<name>A0A9W9Y975_9CNID</name>
<evidence type="ECO:0000256" key="12">
    <source>
        <dbReference type="PIRSR" id="PIRSR009343-2"/>
    </source>
</evidence>
<evidence type="ECO:0000256" key="2">
    <source>
        <dbReference type="ARBA" id="ARBA00004286"/>
    </source>
</evidence>
<feature type="binding site" evidence="12">
    <location>
        <position position="116"/>
    </location>
    <ligand>
        <name>Zn(2+)</name>
        <dbReference type="ChEBI" id="CHEBI:29105"/>
        <label>1</label>
    </ligand>
</feature>
<evidence type="ECO:0000313" key="16">
    <source>
        <dbReference type="EMBL" id="KAJ7326062.1"/>
    </source>
</evidence>
<evidence type="ECO:0000256" key="5">
    <source>
        <dbReference type="ARBA" id="ARBA00022679"/>
    </source>
</evidence>
<dbReference type="CDD" id="cd10542">
    <property type="entry name" value="SET_SUV39H"/>
    <property type="match status" value="1"/>
</dbReference>
<gene>
    <name evidence="16" type="ORF">OS493_028318</name>
</gene>
<feature type="domain" description="Post-SET" evidence="15">
    <location>
        <begin position="334"/>
        <end position="350"/>
    </location>
</feature>
<protein>
    <recommendedName>
        <fullName evidence="11">Histone-lysine N-methyltransferase</fullName>
        <ecNumber evidence="11">2.1.1.355</ecNumber>
    </recommendedName>
</protein>
<dbReference type="SMART" id="SM00317">
    <property type="entry name" value="SET"/>
    <property type="match status" value="1"/>
</dbReference>
<accession>A0A9W9Y975</accession>
<feature type="domain" description="Pre-SET" evidence="14">
    <location>
        <begin position="112"/>
        <end position="172"/>
    </location>
</feature>
<feature type="binding site" evidence="12">
    <location>
        <position position="340"/>
    </location>
    <ligand>
        <name>Zn(2+)</name>
        <dbReference type="ChEBI" id="CHEBI:29105"/>
        <label>4</label>
    </ligand>
</feature>
<dbReference type="PANTHER" id="PTHR46223:SF4">
    <property type="entry name" value="HISTONE-LYSINE N-METHYLTRANSFERASE-RELATED"/>
    <property type="match status" value="1"/>
</dbReference>
<keyword evidence="17" id="KW-1185">Reference proteome</keyword>
<evidence type="ECO:0000259" key="14">
    <source>
        <dbReference type="PROSITE" id="PS50867"/>
    </source>
</evidence>
<keyword evidence="10 11" id="KW-0539">Nucleus</keyword>
<dbReference type="GO" id="GO:0005634">
    <property type="term" value="C:nucleus"/>
    <property type="evidence" value="ECO:0007669"/>
    <property type="project" value="UniProtKB-SubCell"/>
</dbReference>
<feature type="binding site" evidence="12">
    <location>
        <position position="114"/>
    </location>
    <ligand>
        <name>Zn(2+)</name>
        <dbReference type="ChEBI" id="CHEBI:29105"/>
        <label>1</label>
    </ligand>
</feature>
<comment type="catalytic activity">
    <reaction evidence="11">
        <text>L-lysyl(9)-[histone H3] + 3 S-adenosyl-L-methionine = N(6),N(6),N(6)-trimethyl-L-lysyl(9)-[histone H3] + 3 S-adenosyl-L-homocysteine + 3 H(+)</text>
        <dbReference type="Rhea" id="RHEA:60276"/>
        <dbReference type="Rhea" id="RHEA-COMP:15538"/>
        <dbReference type="Rhea" id="RHEA-COMP:15546"/>
        <dbReference type="ChEBI" id="CHEBI:15378"/>
        <dbReference type="ChEBI" id="CHEBI:29969"/>
        <dbReference type="ChEBI" id="CHEBI:57856"/>
        <dbReference type="ChEBI" id="CHEBI:59789"/>
        <dbReference type="ChEBI" id="CHEBI:61961"/>
        <dbReference type="EC" id="2.1.1.355"/>
    </reaction>
</comment>
<dbReference type="PANTHER" id="PTHR46223">
    <property type="entry name" value="HISTONE-LYSINE N-METHYLTRANSFERASE SUV39H"/>
    <property type="match status" value="1"/>
</dbReference>
<feature type="binding site" evidence="12">
    <location>
        <position position="114"/>
    </location>
    <ligand>
        <name>Zn(2+)</name>
        <dbReference type="ChEBI" id="CHEBI:29105"/>
        <label>2</label>
    </ligand>
</feature>
<comment type="similarity">
    <text evidence="11">Belongs to the class V-like SAM-binding methyltransferase superfamily. Histone-lysine methyltransferase family. Suvar3-9 subfamily.</text>
</comment>
<dbReference type="GO" id="GO:0032259">
    <property type="term" value="P:methylation"/>
    <property type="evidence" value="ECO:0007669"/>
    <property type="project" value="UniProtKB-KW"/>
</dbReference>
<dbReference type="PROSITE" id="PS50868">
    <property type="entry name" value="POST_SET"/>
    <property type="match status" value="1"/>
</dbReference>
<evidence type="ECO:0000259" key="13">
    <source>
        <dbReference type="PROSITE" id="PS50280"/>
    </source>
</evidence>
<evidence type="ECO:0000256" key="8">
    <source>
        <dbReference type="ARBA" id="ARBA00022833"/>
    </source>
</evidence>
<dbReference type="PIRSF" id="PIRSF009343">
    <property type="entry name" value="SUV39_SET"/>
    <property type="match status" value="1"/>
</dbReference>
<evidence type="ECO:0000256" key="3">
    <source>
        <dbReference type="ARBA" id="ARBA00022454"/>
    </source>
</evidence>
<dbReference type="GO" id="GO:0140949">
    <property type="term" value="F:histone H3K9 trimethyltransferase activity"/>
    <property type="evidence" value="ECO:0007669"/>
    <property type="project" value="UniProtKB-EC"/>
</dbReference>
<dbReference type="InterPro" id="IPR003616">
    <property type="entry name" value="Post-SET_dom"/>
</dbReference>
<evidence type="ECO:0000259" key="15">
    <source>
        <dbReference type="PROSITE" id="PS50868"/>
    </source>
</evidence>
<dbReference type="AlphaFoldDB" id="A0A9W9Y975"/>
<dbReference type="Proteomes" id="UP001163046">
    <property type="component" value="Unassembled WGS sequence"/>
</dbReference>
<evidence type="ECO:0000256" key="7">
    <source>
        <dbReference type="ARBA" id="ARBA00022723"/>
    </source>
</evidence>
<keyword evidence="4 11" id="KW-0489">Methyltransferase</keyword>
<keyword evidence="5 11" id="KW-0808">Transferase</keyword>
<comment type="subcellular location">
    <subcellularLocation>
        <location evidence="2">Chromosome</location>
    </subcellularLocation>
    <subcellularLocation>
        <location evidence="1 11">Nucleus</location>
    </subcellularLocation>
</comment>
<keyword evidence="3" id="KW-0158">Chromosome</keyword>
<dbReference type="PROSITE" id="PS50867">
    <property type="entry name" value="PRE_SET"/>
    <property type="match status" value="1"/>
</dbReference>
<feature type="binding site" evidence="12">
    <location>
        <position position="127"/>
    </location>
    <ligand>
        <name>Zn(2+)</name>
        <dbReference type="ChEBI" id="CHEBI:29105"/>
        <label>2</label>
    </ligand>
</feature>
<feature type="binding site" evidence="12">
    <location>
        <position position="164"/>
    </location>
    <ligand>
        <name>Zn(2+)</name>
        <dbReference type="ChEBI" id="CHEBI:29105"/>
        <label>3</label>
    </ligand>
</feature>
<evidence type="ECO:0000313" key="17">
    <source>
        <dbReference type="Proteomes" id="UP001163046"/>
    </source>
</evidence>
<feature type="binding site" evidence="12">
    <location>
        <position position="158"/>
    </location>
    <ligand>
        <name>Zn(2+)</name>
        <dbReference type="ChEBI" id="CHEBI:29105"/>
        <label>2</label>
    </ligand>
</feature>
<keyword evidence="9 11" id="KW-0156">Chromatin regulator</keyword>